<proteinExistence type="predicted"/>
<keyword evidence="3" id="KW-1185">Reference proteome</keyword>
<evidence type="ECO:0000313" key="3">
    <source>
        <dbReference type="Proteomes" id="UP001331761"/>
    </source>
</evidence>
<sequence>MQTHCETISYVLEMSSAEELAAEYEKDGGPEFTGTSGKRSKAERVEHKHSNPGGESKHSANELMDASQPEAACGC</sequence>
<dbReference type="EMBL" id="WIXE01012155">
    <property type="protein sequence ID" value="KAK5976154.1"/>
    <property type="molecule type" value="Genomic_DNA"/>
</dbReference>
<evidence type="ECO:0000256" key="1">
    <source>
        <dbReference type="SAM" id="MobiDB-lite"/>
    </source>
</evidence>
<reference evidence="2 3" key="1">
    <citation type="submission" date="2019-10" db="EMBL/GenBank/DDBJ databases">
        <title>Assembly and Annotation for the nematode Trichostrongylus colubriformis.</title>
        <authorList>
            <person name="Martin J."/>
        </authorList>
    </citation>
    <scope>NUCLEOTIDE SEQUENCE [LARGE SCALE GENOMIC DNA]</scope>
    <source>
        <strain evidence="2">G859</strain>
        <tissue evidence="2">Whole worm</tissue>
    </source>
</reference>
<name>A0AAN8IIN9_TRICO</name>
<dbReference type="InterPro" id="IPR018792">
    <property type="entry name" value="NUPR1-like"/>
</dbReference>
<evidence type="ECO:0000313" key="2">
    <source>
        <dbReference type="EMBL" id="KAK5976154.1"/>
    </source>
</evidence>
<feature type="region of interest" description="Disordered" evidence="1">
    <location>
        <begin position="25"/>
        <end position="75"/>
    </location>
</feature>
<protein>
    <submittedName>
        <fullName evidence="2">Uncharacterized protein</fullName>
    </submittedName>
</protein>
<gene>
    <name evidence="2" type="ORF">GCK32_000516</name>
</gene>
<dbReference type="Proteomes" id="UP001331761">
    <property type="component" value="Unassembled WGS sequence"/>
</dbReference>
<dbReference type="Pfam" id="PF10195">
    <property type="entry name" value="Phospho_p8"/>
    <property type="match status" value="1"/>
</dbReference>
<comment type="caution">
    <text evidence="2">The sequence shown here is derived from an EMBL/GenBank/DDBJ whole genome shotgun (WGS) entry which is preliminary data.</text>
</comment>
<dbReference type="AlphaFoldDB" id="A0AAN8IIN9"/>
<feature type="compositionally biased region" description="Basic and acidic residues" evidence="1">
    <location>
        <begin position="40"/>
        <end position="60"/>
    </location>
</feature>
<accession>A0AAN8IIN9</accession>
<organism evidence="2 3">
    <name type="scientific">Trichostrongylus colubriformis</name>
    <name type="common">Black scour worm</name>
    <dbReference type="NCBI Taxonomy" id="6319"/>
    <lineage>
        <taxon>Eukaryota</taxon>
        <taxon>Metazoa</taxon>
        <taxon>Ecdysozoa</taxon>
        <taxon>Nematoda</taxon>
        <taxon>Chromadorea</taxon>
        <taxon>Rhabditida</taxon>
        <taxon>Rhabditina</taxon>
        <taxon>Rhabditomorpha</taxon>
        <taxon>Strongyloidea</taxon>
        <taxon>Trichostrongylidae</taxon>
        <taxon>Trichostrongylus</taxon>
    </lineage>
</organism>